<protein>
    <recommendedName>
        <fullName evidence="3">BTB domain-containing protein</fullName>
    </recommendedName>
</protein>
<dbReference type="OrthoDB" id="194443at2759"/>
<accession>A0A8H8BVN3</accession>
<evidence type="ECO:0008006" key="3">
    <source>
        <dbReference type="Google" id="ProtNLM"/>
    </source>
</evidence>
<evidence type="ECO:0000313" key="1">
    <source>
        <dbReference type="EMBL" id="KAG4425810.1"/>
    </source>
</evidence>
<dbReference type="AlphaFoldDB" id="A0A8H8BVN3"/>
<proteinExistence type="predicted"/>
<reference evidence="1" key="1">
    <citation type="submission" date="2021-02" db="EMBL/GenBank/DDBJ databases">
        <title>Genome sequence Cadophora malorum strain M34.</title>
        <authorList>
            <person name="Stefanovic E."/>
            <person name="Vu D."/>
            <person name="Scully C."/>
            <person name="Dijksterhuis J."/>
            <person name="Roader J."/>
            <person name="Houbraken J."/>
        </authorList>
    </citation>
    <scope>NUCLEOTIDE SEQUENCE</scope>
    <source>
        <strain evidence="1">M34</strain>
    </source>
</reference>
<organism evidence="1 2">
    <name type="scientific">Cadophora malorum</name>
    <dbReference type="NCBI Taxonomy" id="108018"/>
    <lineage>
        <taxon>Eukaryota</taxon>
        <taxon>Fungi</taxon>
        <taxon>Dikarya</taxon>
        <taxon>Ascomycota</taxon>
        <taxon>Pezizomycotina</taxon>
        <taxon>Leotiomycetes</taxon>
        <taxon>Helotiales</taxon>
        <taxon>Ploettnerulaceae</taxon>
        <taxon>Cadophora</taxon>
    </lineage>
</organism>
<gene>
    <name evidence="1" type="ORF">IFR04_001017</name>
</gene>
<sequence length="205" mass="22839">MLRKDTVKDMEEASFHHFANSFKEGRAQSTTMEEVDGVVTTRSFQMLTQWLYKGRIVFGELSSLETITAILEFVRLADMCGISGVESPMAAHITRLILVGDFDRALQHSDSEPWCFQVQHVTSAAALPKGHLVRSTLAAAAVKAYFHFQDRRFVDKAEEFPDFAVDVLVAMKATFNSFALHKRSVTCKDPISGDSFNLVLRTGSG</sequence>
<dbReference type="Proteomes" id="UP000664132">
    <property type="component" value="Unassembled WGS sequence"/>
</dbReference>
<comment type="caution">
    <text evidence="1">The sequence shown here is derived from an EMBL/GenBank/DDBJ whole genome shotgun (WGS) entry which is preliminary data.</text>
</comment>
<keyword evidence="2" id="KW-1185">Reference proteome</keyword>
<evidence type="ECO:0000313" key="2">
    <source>
        <dbReference type="Proteomes" id="UP000664132"/>
    </source>
</evidence>
<name>A0A8H8BVN3_9HELO</name>
<dbReference type="EMBL" id="JAFJYH010000007">
    <property type="protein sequence ID" value="KAG4425810.1"/>
    <property type="molecule type" value="Genomic_DNA"/>
</dbReference>